<evidence type="ECO:0000259" key="3">
    <source>
        <dbReference type="PROSITE" id="PS50111"/>
    </source>
</evidence>
<dbReference type="GO" id="GO:0016020">
    <property type="term" value="C:membrane"/>
    <property type="evidence" value="ECO:0007669"/>
    <property type="project" value="InterPro"/>
</dbReference>
<dbReference type="PANTHER" id="PTHR32089:SF112">
    <property type="entry name" value="LYSOZYME-LIKE PROTEIN-RELATED"/>
    <property type="match status" value="1"/>
</dbReference>
<dbReference type="PRINTS" id="PR00260">
    <property type="entry name" value="CHEMTRNSDUCR"/>
</dbReference>
<dbReference type="Gene3D" id="1.10.287.950">
    <property type="entry name" value="Methyl-accepting chemotaxis protein"/>
    <property type="match status" value="1"/>
</dbReference>
<sequence>MIDSGLIAVNNQTEKAGENADAFQKVAAVVNSLVHQTGEIKKILATIMKISQETNLLALNARIEAARAGVHGKGFGVVAEEIGALAAETTEATKNIESILTQIKTSADIAINEVESASVTADAQSTAAAETSEVFHQIARELDVILSGTKRIADNFSQLAGSESGELSFSTDDGLSTESVKSIEYTVEHLNDLSVSLIGTISKFKT</sequence>
<accession>A0A645DDF4</accession>
<dbReference type="SUPFAM" id="SSF58104">
    <property type="entry name" value="Methyl-accepting chemotaxis protein (MCP) signaling domain"/>
    <property type="match status" value="1"/>
</dbReference>
<comment type="similarity">
    <text evidence="2">Belongs to the methyl-accepting chemotaxis (MCP) protein family.</text>
</comment>
<dbReference type="Pfam" id="PF00015">
    <property type="entry name" value="MCPsignal"/>
    <property type="match status" value="1"/>
</dbReference>
<protein>
    <submittedName>
        <fullName evidence="4">Methyl-accepting chemotaxis protein McpC</fullName>
    </submittedName>
</protein>
<feature type="domain" description="Methyl-accepting transducer" evidence="3">
    <location>
        <begin position="1"/>
        <end position="181"/>
    </location>
</feature>
<dbReference type="InterPro" id="IPR004090">
    <property type="entry name" value="Chemotax_Me-accpt_rcpt"/>
</dbReference>
<organism evidence="4">
    <name type="scientific">bioreactor metagenome</name>
    <dbReference type="NCBI Taxonomy" id="1076179"/>
    <lineage>
        <taxon>unclassified sequences</taxon>
        <taxon>metagenomes</taxon>
        <taxon>ecological metagenomes</taxon>
    </lineage>
</organism>
<gene>
    <name evidence="4" type="primary">mcpC_8</name>
    <name evidence="4" type="ORF">SDC9_134363</name>
</gene>
<dbReference type="InterPro" id="IPR004089">
    <property type="entry name" value="MCPsignal_dom"/>
</dbReference>
<name>A0A645DDF4_9ZZZZ</name>
<dbReference type="GO" id="GO:0007165">
    <property type="term" value="P:signal transduction"/>
    <property type="evidence" value="ECO:0007669"/>
    <property type="project" value="UniProtKB-KW"/>
</dbReference>
<evidence type="ECO:0000313" key="4">
    <source>
        <dbReference type="EMBL" id="MPM87267.1"/>
    </source>
</evidence>
<dbReference type="PANTHER" id="PTHR32089">
    <property type="entry name" value="METHYL-ACCEPTING CHEMOTAXIS PROTEIN MCPB"/>
    <property type="match status" value="1"/>
</dbReference>
<evidence type="ECO:0000256" key="1">
    <source>
        <dbReference type="ARBA" id="ARBA00023224"/>
    </source>
</evidence>
<keyword evidence="1" id="KW-0807">Transducer</keyword>
<reference evidence="4" key="1">
    <citation type="submission" date="2019-08" db="EMBL/GenBank/DDBJ databases">
        <authorList>
            <person name="Kucharzyk K."/>
            <person name="Murdoch R.W."/>
            <person name="Higgins S."/>
            <person name="Loffler F."/>
        </authorList>
    </citation>
    <scope>NUCLEOTIDE SEQUENCE</scope>
</reference>
<dbReference type="GO" id="GO:0006935">
    <property type="term" value="P:chemotaxis"/>
    <property type="evidence" value="ECO:0007669"/>
    <property type="project" value="InterPro"/>
</dbReference>
<dbReference type="GO" id="GO:0004888">
    <property type="term" value="F:transmembrane signaling receptor activity"/>
    <property type="evidence" value="ECO:0007669"/>
    <property type="project" value="InterPro"/>
</dbReference>
<comment type="caution">
    <text evidence="4">The sequence shown here is derived from an EMBL/GenBank/DDBJ whole genome shotgun (WGS) entry which is preliminary data.</text>
</comment>
<dbReference type="AlphaFoldDB" id="A0A645DDF4"/>
<evidence type="ECO:0000256" key="2">
    <source>
        <dbReference type="ARBA" id="ARBA00029447"/>
    </source>
</evidence>
<dbReference type="EMBL" id="VSSQ01035124">
    <property type="protein sequence ID" value="MPM87267.1"/>
    <property type="molecule type" value="Genomic_DNA"/>
</dbReference>
<proteinExistence type="inferred from homology"/>
<dbReference type="SMART" id="SM00283">
    <property type="entry name" value="MA"/>
    <property type="match status" value="1"/>
</dbReference>
<dbReference type="PROSITE" id="PS50111">
    <property type="entry name" value="CHEMOTAXIS_TRANSDUC_2"/>
    <property type="match status" value="1"/>
</dbReference>